<feature type="region of interest" description="Disordered" evidence="3">
    <location>
        <begin position="288"/>
        <end position="310"/>
    </location>
</feature>
<dbReference type="PANTHER" id="PTHR24096">
    <property type="entry name" value="LONG-CHAIN-FATTY-ACID--COA LIGASE"/>
    <property type="match status" value="1"/>
</dbReference>
<gene>
    <name evidence="5" type="ORF">FHR34_007303</name>
</gene>
<evidence type="ECO:0000256" key="2">
    <source>
        <dbReference type="ARBA" id="ARBA00022598"/>
    </source>
</evidence>
<evidence type="ECO:0000256" key="3">
    <source>
        <dbReference type="SAM" id="MobiDB-lite"/>
    </source>
</evidence>
<feature type="domain" description="AMP-dependent synthetase/ligase" evidence="4">
    <location>
        <begin position="19"/>
        <end position="298"/>
    </location>
</feature>
<protein>
    <submittedName>
        <fullName evidence="5">Acyl-CoA synthetase (AMP-forming)/AMP-acid ligase II</fullName>
    </submittedName>
</protein>
<evidence type="ECO:0000256" key="1">
    <source>
        <dbReference type="ARBA" id="ARBA00006432"/>
    </source>
</evidence>
<dbReference type="Pfam" id="PF00501">
    <property type="entry name" value="AMP-binding"/>
    <property type="match status" value="1"/>
</dbReference>
<keyword evidence="2 5" id="KW-0436">Ligase</keyword>
<name>A0A7W7RAP6_KITKI</name>
<keyword evidence="6" id="KW-1185">Reference proteome</keyword>
<dbReference type="Proteomes" id="UP000540506">
    <property type="component" value="Unassembled WGS sequence"/>
</dbReference>
<dbReference type="SUPFAM" id="SSF56801">
    <property type="entry name" value="Acetyl-CoA synthetase-like"/>
    <property type="match status" value="1"/>
</dbReference>
<dbReference type="RefSeq" id="WP_312897582.1">
    <property type="nucleotide sequence ID" value="NZ_JACHJV010000002.1"/>
</dbReference>
<evidence type="ECO:0000259" key="4">
    <source>
        <dbReference type="Pfam" id="PF00501"/>
    </source>
</evidence>
<dbReference type="AlphaFoldDB" id="A0A7W7RAP6"/>
<dbReference type="InterPro" id="IPR000873">
    <property type="entry name" value="AMP-dep_synth/lig_dom"/>
</dbReference>
<dbReference type="InterPro" id="IPR020845">
    <property type="entry name" value="AMP-binding_CS"/>
</dbReference>
<dbReference type="GO" id="GO:0016405">
    <property type="term" value="F:CoA-ligase activity"/>
    <property type="evidence" value="ECO:0007669"/>
    <property type="project" value="TreeGrafter"/>
</dbReference>
<dbReference type="PANTHER" id="PTHR24096:SF149">
    <property type="entry name" value="AMP-BINDING DOMAIN-CONTAINING PROTEIN-RELATED"/>
    <property type="match status" value="1"/>
</dbReference>
<comment type="caution">
    <text evidence="5">The sequence shown here is derived from an EMBL/GenBank/DDBJ whole genome shotgun (WGS) entry which is preliminary data.</text>
</comment>
<organism evidence="5 6">
    <name type="scientific">Kitasatospora kifunensis</name>
    <name type="common">Streptomyces kifunensis</name>
    <dbReference type="NCBI Taxonomy" id="58351"/>
    <lineage>
        <taxon>Bacteria</taxon>
        <taxon>Bacillati</taxon>
        <taxon>Actinomycetota</taxon>
        <taxon>Actinomycetes</taxon>
        <taxon>Kitasatosporales</taxon>
        <taxon>Streptomycetaceae</taxon>
        <taxon>Kitasatospora</taxon>
    </lineage>
</organism>
<reference evidence="5 6" key="1">
    <citation type="submission" date="2020-08" db="EMBL/GenBank/DDBJ databases">
        <title>Sequencing the genomes of 1000 actinobacteria strains.</title>
        <authorList>
            <person name="Klenk H.-P."/>
        </authorList>
    </citation>
    <scope>NUCLEOTIDE SEQUENCE [LARGE SCALE GENOMIC DNA]</scope>
    <source>
        <strain evidence="5 6">DSM 41654</strain>
    </source>
</reference>
<dbReference type="EMBL" id="JACHJV010000002">
    <property type="protein sequence ID" value="MBB4928208.1"/>
    <property type="molecule type" value="Genomic_DNA"/>
</dbReference>
<comment type="similarity">
    <text evidence="1">Belongs to the ATP-dependent AMP-binding enzyme family.</text>
</comment>
<dbReference type="Gene3D" id="3.40.50.980">
    <property type="match status" value="2"/>
</dbReference>
<evidence type="ECO:0000313" key="6">
    <source>
        <dbReference type="Proteomes" id="UP000540506"/>
    </source>
</evidence>
<accession>A0A7W7RAP6</accession>
<evidence type="ECO:0000313" key="5">
    <source>
        <dbReference type="EMBL" id="MBB4928208.1"/>
    </source>
</evidence>
<dbReference type="PROSITE" id="PS00455">
    <property type="entry name" value="AMP_BINDING"/>
    <property type="match status" value="1"/>
</dbReference>
<sequence>MTTTAKPQFQTEVERILDQLRTHREREALAHAGRRVTAGQLFELTHRLAWALRARGLGRGQSITFLTGNLPEAIAARHAANLLGCRINHLYNGLAADVQAVMTAQVETSALIVDPRYADRAAHLAREVLIDQTLTLGPAPIGADLLRAAATGPTAPFPSQARPEDVRSIRYSGGTTGQPKGICITYGQVRSFGPPLPNDEPQPPRLLVCTTLAHAAGLMTDKILAAGGRVVLQESFDAAAVLRAIETERITDLFLATPLLYQLADHPDAAHADTSSLRRLVYGGAAASPLPARRRSAVAGTSPDADVRPA</sequence>
<proteinExistence type="inferred from homology"/>